<name>A0AAN9B0D7_9CAEN</name>
<keyword evidence="11 20" id="KW-1133">Transmembrane helix</keyword>
<accession>A0AAN9B0D7</accession>
<evidence type="ECO:0000256" key="3">
    <source>
        <dbReference type="ARBA" id="ARBA00010136"/>
    </source>
</evidence>
<evidence type="ECO:0000313" key="25">
    <source>
        <dbReference type="Proteomes" id="UP001374579"/>
    </source>
</evidence>
<dbReference type="InterPro" id="IPR045357">
    <property type="entry name" value="Aminopeptidase_N-like_N"/>
</dbReference>
<feature type="domain" description="Peptidase M1 membrane alanine aminopeptidase" evidence="21">
    <location>
        <begin position="370"/>
        <end position="588"/>
    </location>
</feature>
<feature type="active site" description="Proton acceptor" evidence="16">
    <location>
        <position position="442"/>
    </location>
</feature>
<sequence length="1004" mass="115210">MSGRTTFPDVTLAEQRPLTTTQLPDTPDLQDSNHVQGGTATHFKDTVVILEKPQRSLHAGFFVSKARGIFFLVCALLVLTIFVIFTAFVTREFCTKEKTSGVSSSLKNSTPSVALAASKTEEPSRPALDHPFNGLRLPRSLIPSHYDLELKIDLKTSRFSGSCNITLHVNTSTRYVVFHRSQLEINESLVIVRSSTNHFWSVVKHNHVTANQFHVLELDRDLPAGLTFKVEVGRFTGTVRDDLKGLYKSSYKTPDGKIEHLVSSQLQSTDARQVFPCFDEPDFKATFTISIVHHKGYLAFSNMPVVGSVSLGSNWTRDNFNITPVMSTYILAFVIGRFKSRNASVVVPGGGKYEIKVWARPDAYAQTEHALDFAVKTFKFFTEYFGILDTVPKYDHVAVPDFSGGAMENWGLIIYRETALLYDPLVSSSSNKYMVTLIVAHEIAHIWFGNMATMRWWDDLWLNEGFASSLMYIAMDHVYPEWNVFAIQVVEDIFPVMVKDALVTSHSVSTEIRNPEEIQQFFDMISYNKGMAVLRMLRHFIGPDNFRKGLQLYVRRFMYKNADMAELWQAFTDAVKEQHVIGEIMDTWTRQMGYPMVSVEDRGGMFHLSQTRFLLHDNGSQHNISDSPYGYKWIIPFTYVTQTDPDTSQLTWLNMDSANIPKKSKGWLLGNYEYQGFYRVMYEKPMWAKLADQLLRDHTVFPEASRAGLIGDSFSFSRANLLDYDVTLNLTRYLKKDMSYVPWRAFLDSMEFLRGMIAAEGAYVHLEGYLRNLVAPVFDTVVVSAQGTLPERYLRRVILSIACEVGLEKAVKYAKSMFSNWMKFDNRLPADLSLPVYSVGVREGGVEEWEFVWNKSQTTTVASEREMMMEALAQTQKPFLLWRYINFIFVPEKIKLQDVRVVMAYFTKTLLARMVSLQFLQSHWDEMNEEFGDDGFVMREVIQEVTTYVNSEYELQNLERLFHDRPLKSASKATENALELIRANIDWKRLNYKKISDWLQNNLT</sequence>
<proteinExistence type="inferred from homology"/>
<dbReference type="Gene3D" id="1.25.50.20">
    <property type="match status" value="1"/>
</dbReference>
<keyword evidence="9 17" id="KW-0862">Zinc</keyword>
<evidence type="ECO:0000259" key="21">
    <source>
        <dbReference type="Pfam" id="PF01433"/>
    </source>
</evidence>
<evidence type="ECO:0000259" key="22">
    <source>
        <dbReference type="Pfam" id="PF11838"/>
    </source>
</evidence>
<feature type="binding site" evidence="17">
    <location>
        <position position="464"/>
    </location>
    <ligand>
        <name>Zn(2+)</name>
        <dbReference type="ChEBI" id="CHEBI:29105"/>
        <note>catalytic</note>
    </ligand>
</feature>
<dbReference type="SUPFAM" id="SSF63737">
    <property type="entry name" value="Leukotriene A4 hydrolase N-terminal domain"/>
    <property type="match status" value="1"/>
</dbReference>
<dbReference type="InterPro" id="IPR042097">
    <property type="entry name" value="Aminopeptidase_N-like_N_sf"/>
</dbReference>
<dbReference type="InterPro" id="IPR027268">
    <property type="entry name" value="Peptidase_M4/M1_CTD_sf"/>
</dbReference>
<dbReference type="GO" id="GO:0005737">
    <property type="term" value="C:cytoplasm"/>
    <property type="evidence" value="ECO:0007669"/>
    <property type="project" value="TreeGrafter"/>
</dbReference>
<keyword evidence="7 17" id="KW-0479">Metal-binding</keyword>
<dbReference type="Pfam" id="PF01433">
    <property type="entry name" value="Peptidase_M1"/>
    <property type="match status" value="1"/>
</dbReference>
<evidence type="ECO:0000256" key="15">
    <source>
        <dbReference type="ARBA" id="ARBA00023180"/>
    </source>
</evidence>
<dbReference type="GO" id="GO:0070006">
    <property type="term" value="F:metalloaminopeptidase activity"/>
    <property type="evidence" value="ECO:0007669"/>
    <property type="project" value="TreeGrafter"/>
</dbReference>
<keyword evidence="10" id="KW-0735">Signal-anchor</keyword>
<dbReference type="Gene3D" id="1.10.390.10">
    <property type="entry name" value="Neutral Protease Domain 2"/>
    <property type="match status" value="1"/>
</dbReference>
<dbReference type="GO" id="GO:0043171">
    <property type="term" value="P:peptide catabolic process"/>
    <property type="evidence" value="ECO:0007669"/>
    <property type="project" value="TreeGrafter"/>
</dbReference>
<evidence type="ECO:0000256" key="9">
    <source>
        <dbReference type="ARBA" id="ARBA00022833"/>
    </source>
</evidence>
<protein>
    <recommendedName>
        <fullName evidence="26">Aminopeptidase</fullName>
    </recommendedName>
</protein>
<dbReference type="Proteomes" id="UP001374579">
    <property type="component" value="Unassembled WGS sequence"/>
</dbReference>
<keyword evidence="14" id="KW-1015">Disulfide bond</keyword>
<feature type="domain" description="ERAP1-like C-terminal" evidence="22">
    <location>
        <begin position="667"/>
        <end position="983"/>
    </location>
</feature>
<evidence type="ECO:0000256" key="5">
    <source>
        <dbReference type="ARBA" id="ARBA00022670"/>
    </source>
</evidence>
<keyword evidence="5" id="KW-0645">Protease</keyword>
<dbReference type="CDD" id="cd09601">
    <property type="entry name" value="M1_APN-Q_like"/>
    <property type="match status" value="1"/>
</dbReference>
<dbReference type="EMBL" id="JBAMIC010000014">
    <property type="protein sequence ID" value="KAK7096592.1"/>
    <property type="molecule type" value="Genomic_DNA"/>
</dbReference>
<dbReference type="AlphaFoldDB" id="A0AAN9B0D7"/>
<feature type="binding site" evidence="17">
    <location>
        <position position="445"/>
    </location>
    <ligand>
        <name>Zn(2+)</name>
        <dbReference type="ChEBI" id="CHEBI:29105"/>
        <note>catalytic</note>
    </ligand>
</feature>
<dbReference type="GO" id="GO:0008270">
    <property type="term" value="F:zinc ion binding"/>
    <property type="evidence" value="ECO:0007669"/>
    <property type="project" value="InterPro"/>
</dbReference>
<reference evidence="24 25" key="1">
    <citation type="submission" date="2024-02" db="EMBL/GenBank/DDBJ databases">
        <title>Chromosome-scale genome assembly of the rough periwinkle Littorina saxatilis.</title>
        <authorList>
            <person name="De Jode A."/>
            <person name="Faria R."/>
            <person name="Formenti G."/>
            <person name="Sims Y."/>
            <person name="Smith T.P."/>
            <person name="Tracey A."/>
            <person name="Wood J.M.D."/>
            <person name="Zagrodzka Z.B."/>
            <person name="Johannesson K."/>
            <person name="Butlin R.K."/>
            <person name="Leder E.H."/>
        </authorList>
    </citation>
    <scope>NUCLEOTIDE SEQUENCE [LARGE SCALE GENOMIC DNA]</scope>
    <source>
        <strain evidence="24">Snail1</strain>
        <tissue evidence="24">Muscle</tissue>
    </source>
</reference>
<keyword evidence="15" id="KW-0325">Glycoprotein</keyword>
<dbReference type="InterPro" id="IPR001930">
    <property type="entry name" value="Peptidase_M1"/>
</dbReference>
<evidence type="ECO:0000256" key="17">
    <source>
        <dbReference type="PIRSR" id="PIRSR634016-3"/>
    </source>
</evidence>
<dbReference type="SUPFAM" id="SSF55486">
    <property type="entry name" value="Metalloproteases ('zincins'), catalytic domain"/>
    <property type="match status" value="1"/>
</dbReference>
<dbReference type="GO" id="GO:0042277">
    <property type="term" value="F:peptide binding"/>
    <property type="evidence" value="ECO:0007669"/>
    <property type="project" value="TreeGrafter"/>
</dbReference>
<dbReference type="FunFam" id="2.60.40.1730:FF:000012">
    <property type="entry name" value="Aminopeptidase N"/>
    <property type="match status" value="1"/>
</dbReference>
<evidence type="ECO:0000313" key="24">
    <source>
        <dbReference type="EMBL" id="KAK7096592.1"/>
    </source>
</evidence>
<feature type="compositionally biased region" description="Low complexity" evidence="19">
    <location>
        <begin position="17"/>
        <end position="30"/>
    </location>
</feature>
<keyword evidence="8" id="KW-0378">Hydrolase</keyword>
<feature type="region of interest" description="Disordered" evidence="19">
    <location>
        <begin position="17"/>
        <end position="36"/>
    </location>
</feature>
<gene>
    <name evidence="24" type="ORF">V1264_005869</name>
</gene>
<evidence type="ECO:0000256" key="10">
    <source>
        <dbReference type="ARBA" id="ARBA00022968"/>
    </source>
</evidence>
<dbReference type="GO" id="GO:0006508">
    <property type="term" value="P:proteolysis"/>
    <property type="evidence" value="ECO:0007669"/>
    <property type="project" value="UniProtKB-KW"/>
</dbReference>
<dbReference type="GO" id="GO:0005615">
    <property type="term" value="C:extracellular space"/>
    <property type="evidence" value="ECO:0007669"/>
    <property type="project" value="TreeGrafter"/>
</dbReference>
<dbReference type="InterPro" id="IPR050344">
    <property type="entry name" value="Peptidase_M1_aminopeptidases"/>
</dbReference>
<evidence type="ECO:0000256" key="7">
    <source>
        <dbReference type="ARBA" id="ARBA00022723"/>
    </source>
</evidence>
<dbReference type="Pfam" id="PF17900">
    <property type="entry name" value="Peptidase_M1_N"/>
    <property type="match status" value="1"/>
</dbReference>
<evidence type="ECO:0000256" key="4">
    <source>
        <dbReference type="ARBA" id="ARBA00022475"/>
    </source>
</evidence>
<dbReference type="InterPro" id="IPR034016">
    <property type="entry name" value="M1_APN-typ"/>
</dbReference>
<keyword evidence="25" id="KW-1185">Reference proteome</keyword>
<feature type="transmembrane region" description="Helical" evidence="20">
    <location>
        <begin position="69"/>
        <end position="89"/>
    </location>
</feature>
<evidence type="ECO:0000256" key="6">
    <source>
        <dbReference type="ARBA" id="ARBA00022692"/>
    </source>
</evidence>
<comment type="subcellular location">
    <subcellularLocation>
        <location evidence="1">Cell membrane</location>
    </subcellularLocation>
    <subcellularLocation>
        <location evidence="2">Membrane</location>
        <topology evidence="2">Single-pass type II membrane protein</topology>
    </subcellularLocation>
</comment>
<dbReference type="Gene3D" id="2.60.40.1730">
    <property type="entry name" value="tricorn interacting facor f3 domain"/>
    <property type="match status" value="1"/>
</dbReference>
<evidence type="ECO:0000256" key="11">
    <source>
        <dbReference type="ARBA" id="ARBA00022989"/>
    </source>
</evidence>
<evidence type="ECO:0000256" key="19">
    <source>
        <dbReference type="SAM" id="MobiDB-lite"/>
    </source>
</evidence>
<keyword evidence="4" id="KW-1003">Cell membrane</keyword>
<feature type="site" description="Transition state stabilizer" evidence="18">
    <location>
        <position position="527"/>
    </location>
</feature>
<dbReference type="PRINTS" id="PR00756">
    <property type="entry name" value="ALADIPTASE"/>
</dbReference>
<keyword evidence="13 20" id="KW-0472">Membrane</keyword>
<dbReference type="GO" id="GO:0005886">
    <property type="term" value="C:plasma membrane"/>
    <property type="evidence" value="ECO:0007669"/>
    <property type="project" value="UniProtKB-SubCell"/>
</dbReference>
<keyword evidence="12" id="KW-0482">Metalloprotease</keyword>
<evidence type="ECO:0000256" key="16">
    <source>
        <dbReference type="PIRSR" id="PIRSR634016-1"/>
    </source>
</evidence>
<evidence type="ECO:0000256" key="8">
    <source>
        <dbReference type="ARBA" id="ARBA00022801"/>
    </source>
</evidence>
<comment type="caution">
    <text evidence="24">The sequence shown here is derived from an EMBL/GenBank/DDBJ whole genome shotgun (WGS) entry which is preliminary data.</text>
</comment>
<dbReference type="PANTHER" id="PTHR11533:SF294">
    <property type="entry name" value="THYROTROPIN-RELEASING HORMONE-DEGRADING ECTOENZYME"/>
    <property type="match status" value="1"/>
</dbReference>
<evidence type="ECO:0000256" key="2">
    <source>
        <dbReference type="ARBA" id="ARBA00004606"/>
    </source>
</evidence>
<dbReference type="InterPro" id="IPR024571">
    <property type="entry name" value="ERAP1-like_C_dom"/>
</dbReference>
<evidence type="ECO:0000256" key="12">
    <source>
        <dbReference type="ARBA" id="ARBA00023049"/>
    </source>
</evidence>
<evidence type="ECO:0000256" key="14">
    <source>
        <dbReference type="ARBA" id="ARBA00023157"/>
    </source>
</evidence>
<comment type="cofactor">
    <cofactor evidence="17">
        <name>Zn(2+)</name>
        <dbReference type="ChEBI" id="CHEBI:29105"/>
    </cofactor>
    <text evidence="17">Binds 1 zinc ion per subunit.</text>
</comment>
<feature type="domain" description="Aminopeptidase N-like N-terminal" evidence="23">
    <location>
        <begin position="143"/>
        <end position="330"/>
    </location>
</feature>
<feature type="binding site" evidence="17">
    <location>
        <position position="441"/>
    </location>
    <ligand>
        <name>Zn(2+)</name>
        <dbReference type="ChEBI" id="CHEBI:29105"/>
        <note>catalytic</note>
    </ligand>
</feature>
<evidence type="ECO:0000256" key="13">
    <source>
        <dbReference type="ARBA" id="ARBA00023136"/>
    </source>
</evidence>
<evidence type="ECO:0000256" key="18">
    <source>
        <dbReference type="PIRSR" id="PIRSR634016-4"/>
    </source>
</evidence>
<evidence type="ECO:0000259" key="23">
    <source>
        <dbReference type="Pfam" id="PF17900"/>
    </source>
</evidence>
<dbReference type="Pfam" id="PF11838">
    <property type="entry name" value="ERAP1_C"/>
    <property type="match status" value="1"/>
</dbReference>
<comment type="similarity">
    <text evidence="3">Belongs to the peptidase M1 family.</text>
</comment>
<organism evidence="24 25">
    <name type="scientific">Littorina saxatilis</name>
    <dbReference type="NCBI Taxonomy" id="31220"/>
    <lineage>
        <taxon>Eukaryota</taxon>
        <taxon>Metazoa</taxon>
        <taxon>Spiralia</taxon>
        <taxon>Lophotrochozoa</taxon>
        <taxon>Mollusca</taxon>
        <taxon>Gastropoda</taxon>
        <taxon>Caenogastropoda</taxon>
        <taxon>Littorinimorpha</taxon>
        <taxon>Littorinoidea</taxon>
        <taxon>Littorinidae</taxon>
        <taxon>Littorina</taxon>
    </lineage>
</organism>
<evidence type="ECO:0008006" key="26">
    <source>
        <dbReference type="Google" id="ProtNLM"/>
    </source>
</evidence>
<dbReference type="FunFam" id="1.10.390.10:FF:000016">
    <property type="entry name" value="Glutamyl aminopeptidase"/>
    <property type="match status" value="1"/>
</dbReference>
<dbReference type="FunFam" id="2.60.40.1910:FF:000003">
    <property type="entry name" value="Aminopeptidase"/>
    <property type="match status" value="1"/>
</dbReference>
<dbReference type="FunFam" id="1.25.50.20:FF:000001">
    <property type="entry name" value="Aminopeptidase"/>
    <property type="match status" value="1"/>
</dbReference>
<evidence type="ECO:0000256" key="20">
    <source>
        <dbReference type="SAM" id="Phobius"/>
    </source>
</evidence>
<evidence type="ECO:0000256" key="1">
    <source>
        <dbReference type="ARBA" id="ARBA00004236"/>
    </source>
</evidence>
<dbReference type="PANTHER" id="PTHR11533">
    <property type="entry name" value="PROTEASE M1 ZINC METALLOPROTEASE"/>
    <property type="match status" value="1"/>
</dbReference>
<dbReference type="InterPro" id="IPR014782">
    <property type="entry name" value="Peptidase_M1_dom"/>
</dbReference>
<dbReference type="Gene3D" id="2.60.40.1910">
    <property type="match status" value="1"/>
</dbReference>
<keyword evidence="6 20" id="KW-0812">Transmembrane</keyword>